<comment type="caution">
    <text evidence="1">The sequence shown here is derived from an EMBL/GenBank/DDBJ whole genome shotgun (WGS) entry which is preliminary data.</text>
</comment>
<dbReference type="EMBL" id="LFZN01000104">
    <property type="protein sequence ID" value="KXS98840.1"/>
    <property type="molecule type" value="Genomic_DNA"/>
</dbReference>
<protein>
    <submittedName>
        <fullName evidence="1">Uncharacterized protein</fullName>
    </submittedName>
</protein>
<reference evidence="1 2" key="1">
    <citation type="submission" date="2015-07" db="EMBL/GenBank/DDBJ databases">
        <title>Comparative genomics of the Sigatoka disease complex on banana suggests a link between parallel evolutionary changes in Pseudocercospora fijiensis and Pseudocercospora eumusae and increased virulence on the banana host.</title>
        <authorList>
            <person name="Chang T.-C."/>
            <person name="Salvucci A."/>
            <person name="Crous P.W."/>
            <person name="Stergiopoulos I."/>
        </authorList>
    </citation>
    <scope>NUCLEOTIDE SEQUENCE [LARGE SCALE GENOMIC DNA]</scope>
    <source>
        <strain evidence="1 2">CBS 114824</strain>
    </source>
</reference>
<organism evidence="1 2">
    <name type="scientific">Pseudocercospora eumusae</name>
    <dbReference type="NCBI Taxonomy" id="321146"/>
    <lineage>
        <taxon>Eukaryota</taxon>
        <taxon>Fungi</taxon>
        <taxon>Dikarya</taxon>
        <taxon>Ascomycota</taxon>
        <taxon>Pezizomycotina</taxon>
        <taxon>Dothideomycetes</taxon>
        <taxon>Dothideomycetidae</taxon>
        <taxon>Mycosphaerellales</taxon>
        <taxon>Mycosphaerellaceae</taxon>
        <taxon>Pseudocercospora</taxon>
    </lineage>
</organism>
<accession>A0A139H8R2</accession>
<gene>
    <name evidence="1" type="ORF">AC578_10841</name>
</gene>
<dbReference type="Proteomes" id="UP000070133">
    <property type="component" value="Unassembled WGS sequence"/>
</dbReference>
<proteinExistence type="predicted"/>
<sequence>MPANESHQNELNLRRSIVWQIKELLVFPPERDQGVVARWLSSARSCVMCPELQWHFLWLMNHAHAIQPHGPKV</sequence>
<dbReference type="AlphaFoldDB" id="A0A139H8R2"/>
<evidence type="ECO:0000313" key="1">
    <source>
        <dbReference type="EMBL" id="KXS98840.1"/>
    </source>
</evidence>
<evidence type="ECO:0000313" key="2">
    <source>
        <dbReference type="Proteomes" id="UP000070133"/>
    </source>
</evidence>
<name>A0A139H8R2_9PEZI</name>
<keyword evidence="2" id="KW-1185">Reference proteome</keyword>